<evidence type="ECO:0000313" key="2">
    <source>
        <dbReference type="Proteomes" id="UP000324222"/>
    </source>
</evidence>
<organism evidence="1 2">
    <name type="scientific">Portunus trituberculatus</name>
    <name type="common">Swimming crab</name>
    <name type="synonym">Neptunus trituberculatus</name>
    <dbReference type="NCBI Taxonomy" id="210409"/>
    <lineage>
        <taxon>Eukaryota</taxon>
        <taxon>Metazoa</taxon>
        <taxon>Ecdysozoa</taxon>
        <taxon>Arthropoda</taxon>
        <taxon>Crustacea</taxon>
        <taxon>Multicrustacea</taxon>
        <taxon>Malacostraca</taxon>
        <taxon>Eumalacostraca</taxon>
        <taxon>Eucarida</taxon>
        <taxon>Decapoda</taxon>
        <taxon>Pleocyemata</taxon>
        <taxon>Brachyura</taxon>
        <taxon>Eubrachyura</taxon>
        <taxon>Portunoidea</taxon>
        <taxon>Portunidae</taxon>
        <taxon>Portuninae</taxon>
        <taxon>Portunus</taxon>
    </lineage>
</organism>
<gene>
    <name evidence="1" type="ORF">E2C01_050825</name>
</gene>
<proteinExistence type="predicted"/>
<sequence length="95" mass="10413">MCHVMPLDGARVTLVTLQEGVIRALGDSRSTTTSNLTSIENLNVHLTDMKQTRHDRCASVVRVRAVSKAVKPRSCDCEASSSVQTGYSLLHEMLQ</sequence>
<dbReference type="Proteomes" id="UP000324222">
    <property type="component" value="Unassembled WGS sequence"/>
</dbReference>
<keyword evidence="2" id="KW-1185">Reference proteome</keyword>
<protein>
    <submittedName>
        <fullName evidence="1">Uncharacterized protein</fullName>
    </submittedName>
</protein>
<reference evidence="1 2" key="1">
    <citation type="submission" date="2019-05" db="EMBL/GenBank/DDBJ databases">
        <title>Another draft genome of Portunus trituberculatus and its Hox gene families provides insights of decapod evolution.</title>
        <authorList>
            <person name="Jeong J.-H."/>
            <person name="Song I."/>
            <person name="Kim S."/>
            <person name="Choi T."/>
            <person name="Kim D."/>
            <person name="Ryu S."/>
            <person name="Kim W."/>
        </authorList>
    </citation>
    <scope>NUCLEOTIDE SEQUENCE [LARGE SCALE GENOMIC DNA]</scope>
    <source>
        <tissue evidence="1">Muscle</tissue>
    </source>
</reference>
<name>A0A5B7GH54_PORTR</name>
<comment type="caution">
    <text evidence="1">The sequence shown here is derived from an EMBL/GenBank/DDBJ whole genome shotgun (WGS) entry which is preliminary data.</text>
</comment>
<evidence type="ECO:0000313" key="1">
    <source>
        <dbReference type="EMBL" id="MPC56859.1"/>
    </source>
</evidence>
<dbReference type="AlphaFoldDB" id="A0A5B7GH54"/>
<accession>A0A5B7GH54</accession>
<dbReference type="EMBL" id="VSRR010014310">
    <property type="protein sequence ID" value="MPC56859.1"/>
    <property type="molecule type" value="Genomic_DNA"/>
</dbReference>